<evidence type="ECO:0000256" key="15">
    <source>
        <dbReference type="ARBA" id="ARBA00055277"/>
    </source>
</evidence>
<evidence type="ECO:0000256" key="16">
    <source>
        <dbReference type="ARBA" id="ARBA00063957"/>
    </source>
</evidence>
<dbReference type="FunFam" id="2.60.120.40:FF:000014">
    <property type="entry name" value="Tumor necrosis factor ligand superfamily member"/>
    <property type="match status" value="1"/>
</dbReference>
<dbReference type="InterPro" id="IPR006052">
    <property type="entry name" value="TNF_dom"/>
</dbReference>
<evidence type="ECO:0000256" key="3">
    <source>
        <dbReference type="ARBA" id="ARBA00008670"/>
    </source>
</evidence>
<comment type="subunit">
    <text evidence="16">Homotrimer. One TNFSF10 homotrimer interacts with three TNFSF10A mononers. One TNFSF10 homotrimer interacts with three TNFSF10B mononers.</text>
</comment>
<dbReference type="CDD" id="cd00184">
    <property type="entry name" value="TNF"/>
    <property type="match status" value="1"/>
</dbReference>
<dbReference type="PROSITE" id="PS50049">
    <property type="entry name" value="THD_2"/>
    <property type="match status" value="1"/>
</dbReference>
<dbReference type="GO" id="GO:0005125">
    <property type="term" value="F:cytokine activity"/>
    <property type="evidence" value="ECO:0007669"/>
    <property type="project" value="UniProtKB-KW"/>
</dbReference>
<keyword evidence="22" id="KW-1185">Reference proteome</keyword>
<reference evidence="21 22" key="1">
    <citation type="journal article" date="2021" name="Cell">
        <title>Tracing the genetic footprints of vertebrate landing in non-teleost ray-finned fishes.</title>
        <authorList>
            <person name="Bi X."/>
            <person name="Wang K."/>
            <person name="Yang L."/>
            <person name="Pan H."/>
            <person name="Jiang H."/>
            <person name="Wei Q."/>
            <person name="Fang M."/>
            <person name="Yu H."/>
            <person name="Zhu C."/>
            <person name="Cai Y."/>
            <person name="He Y."/>
            <person name="Gan X."/>
            <person name="Zeng H."/>
            <person name="Yu D."/>
            <person name="Zhu Y."/>
            <person name="Jiang H."/>
            <person name="Qiu Q."/>
            <person name="Yang H."/>
            <person name="Zhang Y.E."/>
            <person name="Wang W."/>
            <person name="Zhu M."/>
            <person name="He S."/>
            <person name="Zhang G."/>
        </authorList>
    </citation>
    <scope>NUCLEOTIDE SEQUENCE [LARGE SCALE GENOMIC DNA]</scope>
    <source>
        <strain evidence="21">Bchr_013</strain>
    </source>
</reference>
<sequence>MSIRYQISSVYYVRSEEIGTYSDSFRMRADQHLNRRSADVLEMRKNRSASNDSTTYMIIPAEQRAEKPTKLWIAMVVTVVIVLQIVSTAGLFVYFTTTISQVKSQGVSEELKCLKFLNTIERDTTGQYNSDDLKELFGSEPCMKLADGIRSYVSKVTENIIRKQALQEARNIPRTFNTSGVQFTSEATQRPSAHLALRDAAHANHGGPHPSQTQSGDLQQSCRHTIHTWSAHSFGSHMHNMTLKDGRLKVPRDGRYYLYSQIYFRYPLETIHDHPELAISHQLVQCLYKKTSYLEPILLLKGVATKCWADDAEYALHSIYQGGLFELREGDEVFVSVSSMPIVYPDETSSYFGAFRLDL</sequence>
<evidence type="ECO:0000256" key="6">
    <source>
        <dbReference type="ARBA" id="ARBA00022525"/>
    </source>
</evidence>
<dbReference type="InterPro" id="IPR008983">
    <property type="entry name" value="Tumour_necrosis_fac-like_dom"/>
</dbReference>
<dbReference type="PANTHER" id="PTHR11471:SF28">
    <property type="entry name" value="DEATH LIGAND 1B-RELATED"/>
    <property type="match status" value="1"/>
</dbReference>
<evidence type="ECO:0000256" key="7">
    <source>
        <dbReference type="ARBA" id="ARBA00022553"/>
    </source>
</evidence>
<evidence type="ECO:0000256" key="14">
    <source>
        <dbReference type="ARBA" id="ARBA00023136"/>
    </source>
</evidence>
<evidence type="ECO:0000313" key="21">
    <source>
        <dbReference type="EMBL" id="KAG2464514.1"/>
    </source>
</evidence>
<evidence type="ECO:0000256" key="10">
    <source>
        <dbReference type="ARBA" id="ARBA00022723"/>
    </source>
</evidence>
<keyword evidence="8 19" id="KW-0812">Transmembrane</keyword>
<keyword evidence="7" id="KW-0597">Phosphoprotein</keyword>
<keyword evidence="14 19" id="KW-0472">Membrane</keyword>
<evidence type="ECO:0000313" key="22">
    <source>
        <dbReference type="Proteomes" id="UP000886611"/>
    </source>
</evidence>
<dbReference type="GO" id="GO:0005164">
    <property type="term" value="F:tumor necrosis factor receptor binding"/>
    <property type="evidence" value="ECO:0007669"/>
    <property type="project" value="InterPro"/>
</dbReference>
<dbReference type="SUPFAM" id="SSF49842">
    <property type="entry name" value="TNF-like"/>
    <property type="match status" value="1"/>
</dbReference>
<evidence type="ECO:0000256" key="11">
    <source>
        <dbReference type="ARBA" id="ARBA00022833"/>
    </source>
</evidence>
<dbReference type="Proteomes" id="UP000886611">
    <property type="component" value="Unassembled WGS sequence"/>
</dbReference>
<keyword evidence="5" id="KW-0202">Cytokine</keyword>
<evidence type="ECO:0000256" key="12">
    <source>
        <dbReference type="ARBA" id="ARBA00022968"/>
    </source>
</evidence>
<evidence type="ECO:0000256" key="18">
    <source>
        <dbReference type="ARBA" id="ARBA00083215"/>
    </source>
</evidence>
<evidence type="ECO:0000256" key="17">
    <source>
        <dbReference type="ARBA" id="ARBA00074586"/>
    </source>
</evidence>
<evidence type="ECO:0000256" key="9">
    <source>
        <dbReference type="ARBA" id="ARBA00022703"/>
    </source>
</evidence>
<proteinExistence type="inferred from homology"/>
<evidence type="ECO:0000256" key="8">
    <source>
        <dbReference type="ARBA" id="ARBA00022692"/>
    </source>
</evidence>
<dbReference type="GO" id="GO:0006915">
    <property type="term" value="P:apoptotic process"/>
    <property type="evidence" value="ECO:0007669"/>
    <property type="project" value="UniProtKB-KW"/>
</dbReference>
<keyword evidence="10" id="KW-0479">Metal-binding</keyword>
<keyword evidence="13 19" id="KW-1133">Transmembrane helix</keyword>
<evidence type="ECO:0000256" key="19">
    <source>
        <dbReference type="SAM" id="Phobius"/>
    </source>
</evidence>
<name>A0A8X7XBV4_POLSE</name>
<keyword evidence="9" id="KW-0053">Apoptosis</keyword>
<dbReference type="GO" id="GO:2001238">
    <property type="term" value="P:positive regulation of extrinsic apoptotic signaling pathway"/>
    <property type="evidence" value="ECO:0007669"/>
    <property type="project" value="UniProtKB-ARBA"/>
</dbReference>
<evidence type="ECO:0000256" key="5">
    <source>
        <dbReference type="ARBA" id="ARBA00022514"/>
    </source>
</evidence>
<evidence type="ECO:0000259" key="20">
    <source>
        <dbReference type="PROSITE" id="PS50049"/>
    </source>
</evidence>
<keyword evidence="4" id="KW-1003">Cell membrane</keyword>
<dbReference type="GO" id="GO:0046872">
    <property type="term" value="F:metal ion binding"/>
    <property type="evidence" value="ECO:0007669"/>
    <property type="project" value="UniProtKB-KW"/>
</dbReference>
<evidence type="ECO:0000256" key="4">
    <source>
        <dbReference type="ARBA" id="ARBA00022475"/>
    </source>
</evidence>
<protein>
    <recommendedName>
        <fullName evidence="17">Tumor necrosis factor ligand superfamily member 10</fullName>
    </recommendedName>
    <alternativeName>
        <fullName evidence="18">TNF-related apoptosis-inducing ligand</fullName>
    </alternativeName>
</protein>
<dbReference type="Gene3D" id="2.60.120.40">
    <property type="match status" value="1"/>
</dbReference>
<keyword evidence="6" id="KW-0964">Secreted</keyword>
<evidence type="ECO:0000256" key="1">
    <source>
        <dbReference type="ARBA" id="ARBA00004401"/>
    </source>
</evidence>
<organism evidence="21 22">
    <name type="scientific">Polypterus senegalus</name>
    <name type="common">Senegal bichir</name>
    <dbReference type="NCBI Taxonomy" id="55291"/>
    <lineage>
        <taxon>Eukaryota</taxon>
        <taxon>Metazoa</taxon>
        <taxon>Chordata</taxon>
        <taxon>Craniata</taxon>
        <taxon>Vertebrata</taxon>
        <taxon>Euteleostomi</taxon>
        <taxon>Actinopterygii</taxon>
        <taxon>Polypteriformes</taxon>
        <taxon>Polypteridae</taxon>
        <taxon>Polypterus</taxon>
    </lineage>
</organism>
<feature type="non-terminal residue" evidence="21">
    <location>
        <position position="1"/>
    </location>
</feature>
<evidence type="ECO:0000256" key="13">
    <source>
        <dbReference type="ARBA" id="ARBA00022989"/>
    </source>
</evidence>
<comment type="caution">
    <text evidence="21">The sequence shown here is derived from an EMBL/GenBank/DDBJ whole genome shotgun (WGS) entry which is preliminary data.</text>
</comment>
<dbReference type="GO" id="GO:0005886">
    <property type="term" value="C:plasma membrane"/>
    <property type="evidence" value="ECO:0007669"/>
    <property type="project" value="UniProtKB-SubCell"/>
</dbReference>
<comment type="similarity">
    <text evidence="3">Belongs to the tumor necrosis factor family.</text>
</comment>
<dbReference type="GO" id="GO:0005615">
    <property type="term" value="C:extracellular space"/>
    <property type="evidence" value="ECO:0007669"/>
    <property type="project" value="UniProtKB-KW"/>
</dbReference>
<dbReference type="AlphaFoldDB" id="A0A8X7XBV4"/>
<dbReference type="GO" id="GO:0006955">
    <property type="term" value="P:immune response"/>
    <property type="evidence" value="ECO:0007669"/>
    <property type="project" value="InterPro"/>
</dbReference>
<dbReference type="PANTHER" id="PTHR11471">
    <property type="entry name" value="TUMOR NECROSIS FACTOR FAMILY MEMBER"/>
    <property type="match status" value="1"/>
</dbReference>
<dbReference type="SMART" id="SM00207">
    <property type="entry name" value="TNF"/>
    <property type="match status" value="1"/>
</dbReference>
<gene>
    <name evidence="21" type="primary">Tnfsf10_1</name>
    <name evidence="21" type="ORF">GTO96_0003030</name>
</gene>
<dbReference type="EMBL" id="JAATIS010003638">
    <property type="protein sequence ID" value="KAG2464514.1"/>
    <property type="molecule type" value="Genomic_DNA"/>
</dbReference>
<feature type="non-terminal residue" evidence="21">
    <location>
        <position position="359"/>
    </location>
</feature>
<keyword evidence="12" id="KW-0735">Signal-anchor</keyword>
<accession>A0A8X7XBV4</accession>
<feature type="domain" description="THD" evidence="20">
    <location>
        <begin position="191"/>
        <end position="357"/>
    </location>
</feature>
<keyword evidence="11" id="KW-0862">Zinc</keyword>
<feature type="transmembrane region" description="Helical" evidence="19">
    <location>
        <begin position="71"/>
        <end position="95"/>
    </location>
</feature>
<comment type="subcellular location">
    <subcellularLocation>
        <location evidence="1">Cell membrane</location>
        <topology evidence="1">Single-pass type II membrane protein</topology>
    </subcellularLocation>
    <subcellularLocation>
        <location evidence="2">Secreted</location>
    </subcellularLocation>
</comment>
<comment type="function">
    <text evidence="15">Cytokine that binds to TNFRSF10A/TRAILR1, TNFRSF10B/TRAILR2, TNFRSF10C/TRAILR3, TNFRSF10D/TRAILR4 and possibly also to TNFRSF11B/OPG. Induces apoptosis. Its activity may be modulated by binding to the decoy receptors TNFRSF10C/TRAILR3, TNFRSF10D/TRAILR4 and TNFRSF11B/OPG that cannot induce apoptosis.</text>
</comment>
<evidence type="ECO:0000256" key="2">
    <source>
        <dbReference type="ARBA" id="ARBA00004613"/>
    </source>
</evidence>
<dbReference type="Pfam" id="PF00229">
    <property type="entry name" value="TNF"/>
    <property type="match status" value="1"/>
</dbReference>